<reference evidence="2 3" key="1">
    <citation type="submission" date="2024-02" db="EMBL/GenBank/DDBJ databases">
        <title>High-quality chromosome-scale genome assembly of Pensacola bahiagrass (Paspalum notatum Flugge var. saurae).</title>
        <authorList>
            <person name="Vega J.M."/>
            <person name="Podio M."/>
            <person name="Orjuela J."/>
            <person name="Siena L.A."/>
            <person name="Pessino S.C."/>
            <person name="Combes M.C."/>
            <person name="Mariac C."/>
            <person name="Albertini E."/>
            <person name="Pupilli F."/>
            <person name="Ortiz J.P.A."/>
            <person name="Leblanc O."/>
        </authorList>
    </citation>
    <scope>NUCLEOTIDE SEQUENCE [LARGE SCALE GENOMIC DNA]</scope>
    <source>
        <strain evidence="2">R1</strain>
        <tissue evidence="2">Leaf</tissue>
    </source>
</reference>
<gene>
    <name evidence="2" type="ORF">U9M48_030527</name>
</gene>
<dbReference type="AlphaFoldDB" id="A0AAQ3U0J3"/>
<protein>
    <recommendedName>
        <fullName evidence="1">Reverse transcriptase Ty1/copia-type domain-containing protein</fullName>
    </recommendedName>
</protein>
<feature type="domain" description="Reverse transcriptase Ty1/copia-type" evidence="1">
    <location>
        <begin position="101"/>
        <end position="338"/>
    </location>
</feature>
<dbReference type="Proteomes" id="UP001341281">
    <property type="component" value="Chromosome 07"/>
</dbReference>
<dbReference type="SUPFAM" id="SSF56672">
    <property type="entry name" value="DNA/RNA polymerases"/>
    <property type="match status" value="1"/>
</dbReference>
<dbReference type="InterPro" id="IPR013103">
    <property type="entry name" value="RVT_2"/>
</dbReference>
<dbReference type="InterPro" id="IPR043502">
    <property type="entry name" value="DNA/RNA_pol_sf"/>
</dbReference>
<proteinExistence type="predicted"/>
<evidence type="ECO:0000313" key="2">
    <source>
        <dbReference type="EMBL" id="WVZ83369.1"/>
    </source>
</evidence>
<evidence type="ECO:0000259" key="1">
    <source>
        <dbReference type="Pfam" id="PF07727"/>
    </source>
</evidence>
<dbReference type="PANTHER" id="PTHR11439">
    <property type="entry name" value="GAG-POL-RELATED RETROTRANSPOSON"/>
    <property type="match status" value="1"/>
</dbReference>
<keyword evidence="3" id="KW-1185">Reference proteome</keyword>
<dbReference type="EMBL" id="CP144751">
    <property type="protein sequence ID" value="WVZ83369.1"/>
    <property type="molecule type" value="Genomic_DNA"/>
</dbReference>
<dbReference type="PANTHER" id="PTHR11439:SF515">
    <property type="entry name" value="GAG-POL POLYPROTEIN"/>
    <property type="match status" value="1"/>
</dbReference>
<sequence>MPTCGSEPCTPLTMMPAPGVQFTSPPVGDVNLDGDHNDSPLRFRAVDNVLGLASPPGLAEWELVQELMVALGDEPATAKEAKCVKEWREAMLEEMASIEHNKTWSLVDLPGGHHMIGLKWVFKLKRDEHRDISKYKARLIAKGYIQRQGIDYEEVFTPIARIESVRVFLAVVACWCWVVHHMDVKSAFLNGELAEEVYVAQPPGFITAEHKRKALYGLKQAPRAWNAKLHASLQELGFARSSCEHGLYTCGVKQSRLVVGIYIDDLIIMGESCKEIGAFKEEMKALFRMSDLGALTYYLCIEVRQGWRGIELSQAVYARKVLEKAGMGAYKPYITPMETRLKLSKHSTSPAVDAIEYRCLIGSLRYLVNTRPDLAFAVGYLSRFMEDPRQEHMAGIKHLLRYVTGTVDYGLVYARSNAEPGLVGYSDSDMRSTSGIIFFLDSNPKQRVVALSSCEAKYIACALAACHGVWLGRLLADVQGAKSSPPTLKMDNYKHIDTKFHCIRECVDNGAVRLAYAGTQEQLVDILTKALEKDRFRKLRELIGVTKLK</sequence>
<organism evidence="2 3">
    <name type="scientific">Paspalum notatum var. saurae</name>
    <dbReference type="NCBI Taxonomy" id="547442"/>
    <lineage>
        <taxon>Eukaryota</taxon>
        <taxon>Viridiplantae</taxon>
        <taxon>Streptophyta</taxon>
        <taxon>Embryophyta</taxon>
        <taxon>Tracheophyta</taxon>
        <taxon>Spermatophyta</taxon>
        <taxon>Magnoliopsida</taxon>
        <taxon>Liliopsida</taxon>
        <taxon>Poales</taxon>
        <taxon>Poaceae</taxon>
        <taxon>PACMAD clade</taxon>
        <taxon>Panicoideae</taxon>
        <taxon>Andropogonodae</taxon>
        <taxon>Paspaleae</taxon>
        <taxon>Paspalinae</taxon>
        <taxon>Paspalum</taxon>
    </lineage>
</organism>
<dbReference type="CDD" id="cd09272">
    <property type="entry name" value="RNase_HI_RT_Ty1"/>
    <property type="match status" value="1"/>
</dbReference>
<name>A0AAQ3U0J3_PASNO</name>
<evidence type="ECO:0000313" key="3">
    <source>
        <dbReference type="Proteomes" id="UP001341281"/>
    </source>
</evidence>
<accession>A0AAQ3U0J3</accession>
<dbReference type="Pfam" id="PF07727">
    <property type="entry name" value="RVT_2"/>
    <property type="match status" value="1"/>
</dbReference>